<protein>
    <submittedName>
        <fullName evidence="1">Uncharacterized protein</fullName>
    </submittedName>
</protein>
<dbReference type="Proteomes" id="UP000056419">
    <property type="component" value="Unassembled WGS sequence"/>
</dbReference>
<dbReference type="RefSeq" id="WP_060386287.1">
    <property type="nucleotide sequence ID" value="NZ_JADNNX010000022.1"/>
</dbReference>
<dbReference type="EMBL" id="LRGC01000016">
    <property type="protein sequence ID" value="KWR52963.1"/>
    <property type="molecule type" value="Genomic_DNA"/>
</dbReference>
<evidence type="ECO:0000313" key="2">
    <source>
        <dbReference type="Proteomes" id="UP000056419"/>
    </source>
</evidence>
<dbReference type="STRING" id="46506.AA415_02641"/>
<accession>A0A120A131</accession>
<reference evidence="1 2" key="1">
    <citation type="journal article" date="2016" name="BMC Genomics">
        <title>Type VI secretion systems of human gut Bacteroidales segregate into three genetic architectures, two of which are contained on mobile genetic elements.</title>
        <authorList>
            <person name="Coyne M.J."/>
            <person name="Roelofs K.G."/>
            <person name="Comstock L.E."/>
        </authorList>
    </citation>
    <scope>NUCLEOTIDE SEQUENCE [LARGE SCALE GENOMIC DNA]</scope>
    <source>
        <strain evidence="1 2">CL09T03C01</strain>
    </source>
</reference>
<evidence type="ECO:0000313" key="1">
    <source>
        <dbReference type="EMBL" id="KWR52963.1"/>
    </source>
</evidence>
<dbReference type="AlphaFoldDB" id="A0A120A131"/>
<comment type="caution">
    <text evidence="1">The sequence shown here is derived from an EMBL/GenBank/DDBJ whole genome shotgun (WGS) entry which is preliminary data.</text>
</comment>
<proteinExistence type="predicted"/>
<dbReference type="PATRIC" id="fig|46506.5.peg.2834"/>
<name>A0A120A131_BACSE</name>
<keyword evidence="2" id="KW-1185">Reference proteome</keyword>
<sequence length="499" mass="54275">MKEFTSQTGGRYTYIDDIMNLQDLALAFAGIFDGCDNFIISGCQVSGTNISAGYVYINGKIRYFTGTSGASKWPMYLYENNSVERVSYADSGDKIGRNVYGCAISANIPVSNDTLTKMPPQFISIASDGSALRLKEALFGKYALMIDSPYPSQTVKKDIVIDGDATFNKELFVKRGVNLVAGTSKASVFYSSSGALNIQSQLNEKTVYKVTITEKGAVQFHVNNNLLASLDSNGMVLRVALSSDIIKGGNVTVTNSHIYNSSVATDKGTLNINMLGYNGSSSYYRDTIIGDGKGGAVLSIVGKSKECTFNGSVIISSVAASLLSLKHSTLSKTDNELVSYLNWTDKNSEQIAYIGYSNTEDKNLHFKNNIGDLVLNNDVHVIGKLFVNGVDLLAKTIDYPKDSGWIPIKVQNCGITTQVYVRQIGKIVSIQGELHTHHNGVIFTLPNNIDPPKYKIGYSHNKGHGSWHCVISGGQRNCVVDYCNNGCAEYIGFLMTYII</sequence>
<organism evidence="1 2">
    <name type="scientific">Bacteroides stercoris</name>
    <dbReference type="NCBI Taxonomy" id="46506"/>
    <lineage>
        <taxon>Bacteria</taxon>
        <taxon>Pseudomonadati</taxon>
        <taxon>Bacteroidota</taxon>
        <taxon>Bacteroidia</taxon>
        <taxon>Bacteroidales</taxon>
        <taxon>Bacteroidaceae</taxon>
        <taxon>Bacteroides</taxon>
    </lineage>
</organism>
<gene>
    <name evidence="1" type="ORF">AA415_02641</name>
</gene>